<reference evidence="6 8" key="4">
    <citation type="submission" date="2019-05" db="EMBL/GenBank/DDBJ databases">
        <authorList>
            <consortium name="Pathogen Informatics"/>
        </authorList>
    </citation>
    <scope>NUCLEOTIDE SEQUENCE [LARGE SCALE GENOMIC DNA]</scope>
    <source>
        <strain evidence="6 8">NCTC13032</strain>
    </source>
</reference>
<reference evidence="2" key="5">
    <citation type="journal article" date="2023" name="Genes Genomics">
        <title>Genomic insights of Leclercia adecarboxylata strains linked to an outbreak in public hospitals in Mexico.</title>
        <authorList>
            <person name="Barrios-Villa E."/>
            <person name="Pacheco-Flores B."/>
            <person name="Lozano-Zarain P."/>
            <person name="Del Campo-Ortega R."/>
            <person name="de Jesus Ascencio-Montiel I."/>
            <person name="Gonzalez-Leon M."/>
            <person name="Camorlinga-Ponce M."/>
            <person name="Gaytan Cervantes F.J."/>
            <person name="Gonzalez Torres C."/>
            <person name="Aguilar E."/>
            <person name="Gonzalez Ibarra J."/>
            <person name="Torres Lopez F.J."/>
            <person name="Rosas-Vargas H."/>
            <person name="Gonzalez-Bonilla C.R."/>
            <person name="Del Carmen Rocha-Gracia R."/>
        </authorList>
    </citation>
    <scope>NUCLEOTIDE SEQUENCE</scope>
    <source>
        <strain evidence="2">Lac40</strain>
    </source>
</reference>
<reference evidence="7" key="1">
    <citation type="submission" date="2017-09" db="EMBL/GenBank/DDBJ databases">
        <title>FDA dAtabase for Regulatory Grade micrObial Sequences (FDA-ARGOS): Supporting development and validation of Infectious Disease Dx tests.</title>
        <authorList>
            <person name="Minogue T."/>
            <person name="Wolcott M."/>
            <person name="Wasieloski L."/>
            <person name="Aguilar W."/>
            <person name="Moore D."/>
            <person name="Tallon L."/>
            <person name="Sadzewicz L."/>
            <person name="Ott S."/>
            <person name="Zhao X."/>
            <person name="Nagaraj S."/>
            <person name="Vavikolanu K."/>
            <person name="Aluvathingal J."/>
            <person name="Nadendla S."/>
            <person name="Sichtig H."/>
        </authorList>
    </citation>
    <scope>NUCLEOTIDE SEQUENCE [LARGE SCALE GENOMIC DNA]</scope>
    <source>
        <strain evidence="7">FDAARGOS_404</strain>
    </source>
</reference>
<sequence>MRLGILFPIVIFITAVIFLTWFFVGGYAAPGG</sequence>
<dbReference type="Proteomes" id="UP001357437">
    <property type="component" value="Unassembled WGS sequence"/>
</dbReference>
<protein>
    <submittedName>
        <fullName evidence="6">Uncharacterized membrane protein yoaK</fullName>
    </submittedName>
    <submittedName>
        <fullName evidence="2">YoaK family small membrane protein</fullName>
    </submittedName>
</protein>
<accession>A0A3E1ZWZ3</accession>
<evidence type="ECO:0000313" key="4">
    <source>
        <dbReference type="EMBL" id="PHH03809.1"/>
    </source>
</evidence>
<reference evidence="3 10" key="6">
    <citation type="submission" date="2024-01" db="EMBL/GenBank/DDBJ databases">
        <title>Comparative Genomics of Leclercia adecarboxylata Strains Isolated from Several Sources.</title>
        <authorList>
            <person name="Yescas-Zazueta V."/>
            <person name="Balbuena-Alonso M.G."/>
            <person name="Valencia D."/>
            <person name="Mendez-Pfeiffer P.A."/>
            <person name="Ballesteros-Monrreal M.G."/>
            <person name="Rocha-Gracia R.D.C."/>
            <person name="Barrios-Villa E."/>
        </authorList>
    </citation>
    <scope>NUCLEOTIDE SEQUENCE [LARGE SCALE GENOMIC DNA]</scope>
    <source>
        <strain evidence="3 10">33MEM</strain>
    </source>
</reference>
<keyword evidence="1" id="KW-0812">Transmembrane</keyword>
<dbReference type="Proteomes" id="UP001149314">
    <property type="component" value="Unassembled WGS sequence"/>
</dbReference>
<evidence type="ECO:0000313" key="2">
    <source>
        <dbReference type="EMBL" id="MDC6638297.1"/>
    </source>
</evidence>
<evidence type="ECO:0000313" key="7">
    <source>
        <dbReference type="Proteomes" id="UP000222768"/>
    </source>
</evidence>
<feature type="transmembrane region" description="Helical" evidence="1">
    <location>
        <begin position="6"/>
        <end position="29"/>
    </location>
</feature>
<keyword evidence="1" id="KW-1133">Transmembrane helix</keyword>
<dbReference type="InterPro" id="IPR047839">
    <property type="entry name" value="YoaK-like"/>
</dbReference>
<keyword evidence="10" id="KW-1185">Reference proteome</keyword>
<name>A0A3E1ZWZ3_9ENTR</name>
<dbReference type="EMBL" id="CP035382">
    <property type="protein sequence ID" value="QDK20212.1"/>
    <property type="molecule type" value="Genomic_DNA"/>
</dbReference>
<dbReference type="EMBL" id="PDLK01000002">
    <property type="protein sequence ID" value="PHH03809.1"/>
    <property type="molecule type" value="Genomic_DNA"/>
</dbReference>
<dbReference type="OrthoDB" id="6521812at2"/>
<dbReference type="EMBL" id="JAOURS010000007">
    <property type="protein sequence ID" value="MDC6638297.1"/>
    <property type="molecule type" value="Genomic_DNA"/>
</dbReference>
<dbReference type="GeneID" id="45722781"/>
<keyword evidence="1" id="KW-0472">Membrane</keyword>
<dbReference type="Proteomes" id="UP000310719">
    <property type="component" value="Chromosome"/>
</dbReference>
<organism evidence="4 7">
    <name type="scientific">Leclercia adecarboxylata</name>
    <dbReference type="NCBI Taxonomy" id="83655"/>
    <lineage>
        <taxon>Bacteria</taxon>
        <taxon>Pseudomonadati</taxon>
        <taxon>Pseudomonadota</taxon>
        <taxon>Gammaproteobacteria</taxon>
        <taxon>Enterobacterales</taxon>
        <taxon>Enterobacteriaceae</taxon>
        <taxon>Leclercia</taxon>
    </lineage>
</organism>
<dbReference type="AlphaFoldDB" id="A0A3E1ZWZ3"/>
<dbReference type="NCBIfam" id="NF033821">
    <property type="entry name" value="YoaK"/>
    <property type="match status" value="1"/>
</dbReference>
<evidence type="ECO:0000313" key="9">
    <source>
        <dbReference type="Proteomes" id="UP000317812"/>
    </source>
</evidence>
<evidence type="ECO:0000313" key="8">
    <source>
        <dbReference type="Proteomes" id="UP000310719"/>
    </source>
</evidence>
<evidence type="ECO:0000313" key="5">
    <source>
        <dbReference type="EMBL" id="QDK20212.1"/>
    </source>
</evidence>
<dbReference type="RefSeq" id="WP_032617670.1">
    <property type="nucleotide sequence ID" value="NZ_CBCXZU010000008.1"/>
</dbReference>
<evidence type="ECO:0000313" key="6">
    <source>
        <dbReference type="EMBL" id="VTP66932.1"/>
    </source>
</evidence>
<reference evidence="4" key="2">
    <citation type="submission" date="2017-09" db="EMBL/GenBank/DDBJ databases">
        <title>FDA dAtabase for Regulatory Grade micrObial Sequences (FDA-ARGOS): Supporting development and validation of Infectious Disease Dx tests.</title>
        <authorList>
            <person name="Minogue T."/>
            <person name="Wolcott M."/>
            <person name="Wasieloski L."/>
            <person name="Aguilar W."/>
            <person name="Moore D."/>
            <person name="Tallon L.J."/>
            <person name="Sadzewicz L."/>
            <person name="Ott S."/>
            <person name="Zhao X."/>
            <person name="Nagaraj S."/>
            <person name="Vavikolanu K."/>
            <person name="Aluvathingal J."/>
            <person name="Nadendla S."/>
            <person name="Sichtig H."/>
        </authorList>
    </citation>
    <scope>NUCLEOTIDE SEQUENCE</scope>
    <source>
        <strain evidence="4">FDAARGOS_404</strain>
    </source>
</reference>
<dbReference type="Proteomes" id="UP000317812">
    <property type="component" value="Chromosome"/>
</dbReference>
<dbReference type="EMBL" id="LR590464">
    <property type="protein sequence ID" value="VTP66932.1"/>
    <property type="molecule type" value="Genomic_DNA"/>
</dbReference>
<gene>
    <name evidence="6" type="primary">yoaK</name>
    <name evidence="4" type="ORF">CRX53_07395</name>
    <name evidence="5" type="ORF">ES815_18660</name>
    <name evidence="6" type="ORF">NCTC13032_02788</name>
    <name evidence="2" type="ORF">OEZ79_08625</name>
    <name evidence="3" type="ORF">VOF76_04190</name>
</gene>
<evidence type="ECO:0000313" key="3">
    <source>
        <dbReference type="EMBL" id="MEC3935365.1"/>
    </source>
</evidence>
<evidence type="ECO:0000256" key="1">
    <source>
        <dbReference type="SAM" id="Phobius"/>
    </source>
</evidence>
<evidence type="ECO:0000313" key="10">
    <source>
        <dbReference type="Proteomes" id="UP001357437"/>
    </source>
</evidence>
<proteinExistence type="predicted"/>
<reference evidence="5 9" key="3">
    <citation type="submission" date="2019-01" db="EMBL/GenBank/DDBJ databases">
        <title>Florfenicol resistance in Enterobacteriaceae and whole-genome sequence analysis of florfenicol-resistant Leclercia adecarboxylata strain R25.</title>
        <authorList>
            <person name="Bao Q."/>
            <person name="Ying Y."/>
        </authorList>
    </citation>
    <scope>NUCLEOTIDE SEQUENCE [LARGE SCALE GENOMIC DNA]</scope>
    <source>
        <strain evidence="5 9">R25</strain>
    </source>
</reference>
<dbReference type="EMBL" id="JAYMCU010000005">
    <property type="protein sequence ID" value="MEC3935365.1"/>
    <property type="molecule type" value="Genomic_DNA"/>
</dbReference>
<dbReference type="Proteomes" id="UP000222768">
    <property type="component" value="Unassembled WGS sequence"/>
</dbReference>